<dbReference type="RefSeq" id="WP_110989204.1">
    <property type="nucleotide sequence ID" value="NZ_CAWNWM010000048.1"/>
</dbReference>
<dbReference type="AlphaFoldDB" id="A0A2W1JLS9"/>
<dbReference type="OrthoDB" id="9801773at2"/>
<proteinExistence type="predicted"/>
<evidence type="ECO:0008006" key="3">
    <source>
        <dbReference type="Google" id="ProtNLM"/>
    </source>
</evidence>
<reference evidence="1 2" key="1">
    <citation type="journal article" date="2018" name="Sci. Rep.">
        <title>A novel species of the marine cyanobacterium Acaryochloris with a unique pigment content and lifestyle.</title>
        <authorList>
            <person name="Partensky F."/>
            <person name="Six C."/>
            <person name="Ratin M."/>
            <person name="Garczarek L."/>
            <person name="Vaulot D."/>
            <person name="Probert I."/>
            <person name="Calteau A."/>
            <person name="Gourvil P."/>
            <person name="Marie D."/>
            <person name="Grebert T."/>
            <person name="Bouchier C."/>
            <person name="Le Panse S."/>
            <person name="Gachenot M."/>
            <person name="Rodriguez F."/>
            <person name="Garrido J.L."/>
        </authorList>
    </citation>
    <scope>NUCLEOTIDE SEQUENCE [LARGE SCALE GENOMIC DNA]</scope>
    <source>
        <strain evidence="1 2">RCC1774</strain>
    </source>
</reference>
<dbReference type="Proteomes" id="UP000248857">
    <property type="component" value="Unassembled WGS sequence"/>
</dbReference>
<evidence type="ECO:0000313" key="1">
    <source>
        <dbReference type="EMBL" id="PZD70241.1"/>
    </source>
</evidence>
<gene>
    <name evidence="1" type="ORF">C1752_15933</name>
</gene>
<organism evidence="1 2">
    <name type="scientific">Acaryochloris thomasi RCC1774</name>
    <dbReference type="NCBI Taxonomy" id="1764569"/>
    <lineage>
        <taxon>Bacteria</taxon>
        <taxon>Bacillati</taxon>
        <taxon>Cyanobacteriota</taxon>
        <taxon>Cyanophyceae</taxon>
        <taxon>Acaryochloridales</taxon>
        <taxon>Acaryochloridaceae</taxon>
        <taxon>Acaryochloris</taxon>
        <taxon>Acaryochloris thomasi</taxon>
    </lineage>
</organism>
<evidence type="ECO:0000313" key="2">
    <source>
        <dbReference type="Proteomes" id="UP000248857"/>
    </source>
</evidence>
<sequence>MPTIQVQAVIQAPTERVFDLCRNVEVHVISTAQTHEKAVAGVTTGLLGLDDVVTWEATHLGVRQQLTSCITQFEPPFFFQDKMVCGAFEAFTHDHNFYTRGKNTVVEDRFIFISPFGLIGTIFNQLFLTEYMRNFLNQRLQVIRNISESSEWEKYL</sequence>
<accession>A0A2W1JLS9</accession>
<dbReference type="CDD" id="cd07820">
    <property type="entry name" value="SRPBCC_3"/>
    <property type="match status" value="1"/>
</dbReference>
<comment type="caution">
    <text evidence="1">The sequence shown here is derived from an EMBL/GenBank/DDBJ whole genome shotgun (WGS) entry which is preliminary data.</text>
</comment>
<keyword evidence="2" id="KW-1185">Reference proteome</keyword>
<name>A0A2W1JLS9_9CYAN</name>
<protein>
    <recommendedName>
        <fullName evidence="3">Coenzyme Q-binding protein COQ10 START domain-containing protein</fullName>
    </recommendedName>
</protein>
<dbReference type="InterPro" id="IPR023393">
    <property type="entry name" value="START-like_dom_sf"/>
</dbReference>
<dbReference type="SUPFAM" id="SSF55961">
    <property type="entry name" value="Bet v1-like"/>
    <property type="match status" value="1"/>
</dbReference>
<dbReference type="Gene3D" id="3.30.530.20">
    <property type="match status" value="1"/>
</dbReference>
<dbReference type="EMBL" id="PQWO01000048">
    <property type="protein sequence ID" value="PZD70241.1"/>
    <property type="molecule type" value="Genomic_DNA"/>
</dbReference>